<feature type="modified residue" description="Phosphocysteine; by EIIA" evidence="1">
    <location>
        <position position="72"/>
    </location>
</feature>
<dbReference type="EC" id="2.7.1.69" evidence="4"/>
<name>A0A9P1M3I8_YEREN</name>
<feature type="transmembrane region" description="Helical" evidence="2">
    <location>
        <begin position="253"/>
        <end position="271"/>
    </location>
</feature>
<dbReference type="GO" id="GO:0005886">
    <property type="term" value="C:plasma membrane"/>
    <property type="evidence" value="ECO:0007669"/>
    <property type="project" value="TreeGrafter"/>
</dbReference>
<feature type="transmembrane region" description="Helical" evidence="2">
    <location>
        <begin position="168"/>
        <end position="186"/>
    </location>
</feature>
<feature type="transmembrane region" description="Helical" evidence="2">
    <location>
        <begin position="228"/>
        <end position="247"/>
    </location>
</feature>
<accession>A0A9P1M3I8</accession>
<dbReference type="InterPro" id="IPR004702">
    <property type="entry name" value="PTS_sorb_EIIBC"/>
</dbReference>
<dbReference type="PROSITE" id="PS51102">
    <property type="entry name" value="PTS_EIIB_TYPE_5"/>
    <property type="match status" value="1"/>
</dbReference>
<comment type="caution">
    <text evidence="4">The sequence shown here is derived from an EMBL/GenBank/DDBJ whole genome shotgun (WGS) entry which is preliminary data.</text>
</comment>
<dbReference type="PANTHER" id="PTHR39427:SF1">
    <property type="entry name" value="PTS SYSTEM GLUCITOL_SORBITOL-SPECIFIC EIIB COMPONENT"/>
    <property type="match status" value="1"/>
</dbReference>
<evidence type="ECO:0000259" key="3">
    <source>
        <dbReference type="PROSITE" id="PS51102"/>
    </source>
</evidence>
<keyword evidence="4" id="KW-0808">Transferase</keyword>
<protein>
    <submittedName>
        <fullName evidence="4">PTS system, glucitol/sorbitol-specific transporter subunit IIBC</fullName>
        <ecNumber evidence="4">2.7.1.69</ecNumber>
    </submittedName>
</protein>
<dbReference type="Pfam" id="PF07663">
    <property type="entry name" value="EIIBC-GUT_C"/>
    <property type="match status" value="1"/>
</dbReference>
<dbReference type="PANTHER" id="PTHR39427">
    <property type="match status" value="1"/>
</dbReference>
<organism evidence="4 5">
    <name type="scientific">Yersinia enterocolitica</name>
    <dbReference type="NCBI Taxonomy" id="630"/>
    <lineage>
        <taxon>Bacteria</taxon>
        <taxon>Pseudomonadati</taxon>
        <taxon>Pseudomonadota</taxon>
        <taxon>Gammaproteobacteria</taxon>
        <taxon>Enterobacterales</taxon>
        <taxon>Yersiniaceae</taxon>
        <taxon>Yersinia</taxon>
    </lineage>
</organism>
<sequence length="340" mass="35430">MSEFIRIEKGEGGWGGPLELPIVPGKKIVYITAGTRPAIIDRISELTGWEAVDGFKEGEPPAEEIAVAIIDCGGTLRCGLYPKRRIPTVNIHSTGQSGPMAKYILEDIYVSGVREKNIHKISKTDGATAVTSQTEPAVEVAPQAAANTAKGGRDYDTTKKITEQSDGLLAKVGMGMGSVVAVFFQSGRDTIDTVLKTILPFMAFVSALIGIIMASGLGDFIAHGLTPLASSPIGLVLLALICSFPLLSPFLGPGAVIAQVIGVLVGVQIGLGNIPPQLALPALFAINAQAACDFIPVGLSLAEAKQDTVRVGVPSVLVGRFLTGAPTVLIAWAASAFIYQ</sequence>
<proteinExistence type="predicted"/>
<dbReference type="KEGG" id="yef:FORC2_1112"/>
<keyword evidence="2" id="KW-0812">Transmembrane</keyword>
<feature type="transmembrane region" description="Helical" evidence="2">
    <location>
        <begin position="198"/>
        <end position="221"/>
    </location>
</feature>
<feature type="transmembrane region" description="Helical" evidence="2">
    <location>
        <begin position="317"/>
        <end position="339"/>
    </location>
</feature>
<dbReference type="Proteomes" id="UP000041356">
    <property type="component" value="Unassembled WGS sequence"/>
</dbReference>
<dbReference type="GO" id="GO:0009401">
    <property type="term" value="P:phosphoenolpyruvate-dependent sugar phosphotransferase system"/>
    <property type="evidence" value="ECO:0007669"/>
    <property type="project" value="InterPro"/>
</dbReference>
<gene>
    <name evidence="4" type="primary">gutE</name>
    <name evidence="4" type="ORF">ERS137939_00205</name>
</gene>
<dbReference type="Pfam" id="PF03612">
    <property type="entry name" value="EIIBC-GUT_N"/>
    <property type="match status" value="1"/>
</dbReference>
<dbReference type="NCBIfam" id="TIGR00825">
    <property type="entry name" value="EIIBC-GUT"/>
    <property type="match status" value="1"/>
</dbReference>
<feature type="transmembrane region" description="Helical" evidence="2">
    <location>
        <begin position="278"/>
        <end position="297"/>
    </location>
</feature>
<evidence type="ECO:0000313" key="4">
    <source>
        <dbReference type="EMBL" id="CNE91705.1"/>
    </source>
</evidence>
<dbReference type="EMBL" id="CPZF01000001">
    <property type="protein sequence ID" value="CNE91705.1"/>
    <property type="molecule type" value="Genomic_DNA"/>
</dbReference>
<evidence type="ECO:0000256" key="1">
    <source>
        <dbReference type="PROSITE-ProRule" id="PRU00425"/>
    </source>
</evidence>
<dbReference type="GO" id="GO:0008982">
    <property type="term" value="F:protein-N(PI)-phosphohistidine-sugar phosphotransferase activity"/>
    <property type="evidence" value="ECO:0007669"/>
    <property type="project" value="InterPro"/>
</dbReference>
<evidence type="ECO:0000313" key="5">
    <source>
        <dbReference type="Proteomes" id="UP000041356"/>
    </source>
</evidence>
<feature type="domain" description="PTS EIIB type-5" evidence="3">
    <location>
        <begin position="1"/>
        <end position="199"/>
    </location>
</feature>
<dbReference type="InterPro" id="IPR011618">
    <property type="entry name" value="PTS_EIIBC_GUT_N"/>
</dbReference>
<dbReference type="RefSeq" id="WP_046050442.1">
    <property type="nucleotide sequence ID" value="NZ_CAKODN010000007.1"/>
</dbReference>
<dbReference type="AlphaFoldDB" id="A0A9P1M3I8"/>
<dbReference type="InterPro" id="IPR011638">
    <property type="entry name" value="PTS_EIIBC_GUT_C"/>
</dbReference>
<keyword evidence="2" id="KW-0472">Membrane</keyword>
<keyword evidence="2" id="KW-1133">Transmembrane helix</keyword>
<evidence type="ECO:0000256" key="2">
    <source>
        <dbReference type="SAM" id="Phobius"/>
    </source>
</evidence>
<reference evidence="4 5" key="1">
    <citation type="submission" date="2015-03" db="EMBL/GenBank/DDBJ databases">
        <authorList>
            <consortium name="Pathogen Informatics"/>
            <person name="Murphy D."/>
        </authorList>
    </citation>
    <scope>NUCLEOTIDE SEQUENCE [LARGE SCALE GENOMIC DNA]</scope>
    <source>
        <strain evidence="4 5">IP27818</strain>
    </source>
</reference>